<accession>A0A0P5WS60</accession>
<dbReference type="Pfam" id="PF15388">
    <property type="entry name" value="FAM117"/>
    <property type="match status" value="1"/>
</dbReference>
<proteinExistence type="predicted"/>
<evidence type="ECO:0000313" key="3">
    <source>
        <dbReference type="EMBL" id="KZS05799.1"/>
    </source>
</evidence>
<evidence type="ECO:0000313" key="4">
    <source>
        <dbReference type="Proteomes" id="UP000076858"/>
    </source>
</evidence>
<evidence type="ECO:0000256" key="2">
    <source>
        <dbReference type="SAM" id="MobiDB-lite"/>
    </source>
</evidence>
<protein>
    <submittedName>
        <fullName evidence="3">Protein FAM117A</fullName>
    </submittedName>
</protein>
<feature type="compositionally biased region" description="Low complexity" evidence="2">
    <location>
        <begin position="463"/>
        <end position="483"/>
    </location>
</feature>
<dbReference type="PANTHER" id="PTHR14972">
    <property type="entry name" value="AGAP011572-PA"/>
    <property type="match status" value="1"/>
</dbReference>
<feature type="region of interest" description="Disordered" evidence="2">
    <location>
        <begin position="1"/>
        <end position="26"/>
    </location>
</feature>
<dbReference type="EMBL" id="LRGB01002860">
    <property type="protein sequence ID" value="KZS05799.1"/>
    <property type="molecule type" value="Genomic_DNA"/>
</dbReference>
<comment type="caution">
    <text evidence="3">The sequence shown here is derived from an EMBL/GenBank/DDBJ whole genome shotgun (WGS) entry which is preliminary data.</text>
</comment>
<keyword evidence="4" id="KW-1185">Reference proteome</keyword>
<feature type="region of interest" description="Disordered" evidence="2">
    <location>
        <begin position="460"/>
        <end position="494"/>
    </location>
</feature>
<dbReference type="Proteomes" id="UP000076858">
    <property type="component" value="Unassembled WGS sequence"/>
</dbReference>
<dbReference type="PANTHER" id="PTHR14972:SF8">
    <property type="entry name" value="GLUCOCORTICOID-INDUCED TRANSCRIPT 1 PROTEIN-LIKE ISOFORM X1"/>
    <property type="match status" value="1"/>
</dbReference>
<evidence type="ECO:0000256" key="1">
    <source>
        <dbReference type="ARBA" id="ARBA00022553"/>
    </source>
</evidence>
<dbReference type="OrthoDB" id="10037581at2759"/>
<dbReference type="InterPro" id="IPR026642">
    <property type="entry name" value="Glcci1/FAM117"/>
</dbReference>
<feature type="compositionally biased region" description="Polar residues" evidence="2">
    <location>
        <begin position="185"/>
        <end position="215"/>
    </location>
</feature>
<reference evidence="3 4" key="1">
    <citation type="submission" date="2016-03" db="EMBL/GenBank/DDBJ databases">
        <title>EvidentialGene: Evidence-directed Construction of Genes on Genomes.</title>
        <authorList>
            <person name="Gilbert D.G."/>
            <person name="Choi J.-H."/>
            <person name="Mockaitis K."/>
            <person name="Colbourne J."/>
            <person name="Pfrender M."/>
        </authorList>
    </citation>
    <scope>NUCLEOTIDE SEQUENCE [LARGE SCALE GENOMIC DNA]</scope>
    <source>
        <strain evidence="3 4">Xinb3</strain>
        <tissue evidence="3">Complete organism</tissue>
    </source>
</reference>
<gene>
    <name evidence="3" type="ORF">APZ42_030751</name>
</gene>
<organism evidence="3 4">
    <name type="scientific">Daphnia magna</name>
    <dbReference type="NCBI Taxonomy" id="35525"/>
    <lineage>
        <taxon>Eukaryota</taxon>
        <taxon>Metazoa</taxon>
        <taxon>Ecdysozoa</taxon>
        <taxon>Arthropoda</taxon>
        <taxon>Crustacea</taxon>
        <taxon>Branchiopoda</taxon>
        <taxon>Diplostraca</taxon>
        <taxon>Cladocera</taxon>
        <taxon>Anomopoda</taxon>
        <taxon>Daphniidae</taxon>
        <taxon>Daphnia</taxon>
    </lineage>
</organism>
<sequence>MSSNTQPSQKLRRNGSPSTNKSSGPLRATIPVSLMTQSVIHDVPEDPQHTNLSQSIWSKMNPPLAVLGTGNTLQCGISKQSPWRLRQWSPTLKVESHESVPKTDDLPVMRRTASLDAIYLKGQWPRGTVGYGSYLLDKATQTPEEWMIDIKRFSYRGIEFSPSRERKQKQRMFLGHQALNPPPFQQSCSGSVSPNRVAASTNTEQQRVSMAVASSDNKKETSRAIPVPPIPTTQSSRARNSVEGFNTEIEKLVCRGNGEPSTNKMMEPTPDGHRAPIAELFKRNNTCRSVDTQTPVKAYSTNSSSGASSPCGSVSPSVWGVFDHHHSSSRPPSDGCTAEEIGDYNSLSPEDFQALALGTSPRGRFLCREPPDGCEKVETLKIAEHPVKNGQDATTVYCPPKPSSQFVLQPSSSSAFCSLNKFSASTMKSSSSSQLFHVNSSNGSGGGGNFIHGLSLGEFSDRSSSVPPQWPVQQQQQISSTVQMIPATPSGQPI</sequence>
<dbReference type="STRING" id="35525.A0A0P5WS60"/>
<dbReference type="AlphaFoldDB" id="A0A0P5WS60"/>
<keyword evidence="1" id="KW-0597">Phosphoprotein</keyword>
<feature type="compositionally biased region" description="Polar residues" evidence="2">
    <location>
        <begin position="1"/>
        <end position="23"/>
    </location>
</feature>
<feature type="region of interest" description="Disordered" evidence="2">
    <location>
        <begin position="185"/>
        <end position="239"/>
    </location>
</feature>
<name>A0A0P5WS60_9CRUS</name>